<accession>A0AAN9FQJ2</accession>
<name>A0AAN9FQJ2_CROPI</name>
<feature type="region of interest" description="Disordered" evidence="1">
    <location>
        <begin position="77"/>
        <end position="112"/>
    </location>
</feature>
<reference evidence="2 3" key="1">
    <citation type="submission" date="2024-01" db="EMBL/GenBank/DDBJ databases">
        <title>The genomes of 5 underutilized Papilionoideae crops provide insights into root nodulation and disease resistanc.</title>
        <authorList>
            <person name="Yuan L."/>
        </authorList>
    </citation>
    <scope>NUCLEOTIDE SEQUENCE [LARGE SCALE GENOMIC DNA]</scope>
    <source>
        <strain evidence="2">ZHUSHIDOU_FW_LH</strain>
        <tissue evidence="2">Leaf</tissue>
    </source>
</reference>
<keyword evidence="3" id="KW-1185">Reference proteome</keyword>
<gene>
    <name evidence="2" type="ORF">RIF29_18273</name>
</gene>
<feature type="region of interest" description="Disordered" evidence="1">
    <location>
        <begin position="1"/>
        <end position="40"/>
    </location>
</feature>
<dbReference type="EMBL" id="JAYWIO010000003">
    <property type="protein sequence ID" value="KAK7277123.1"/>
    <property type="molecule type" value="Genomic_DNA"/>
</dbReference>
<evidence type="ECO:0000313" key="3">
    <source>
        <dbReference type="Proteomes" id="UP001372338"/>
    </source>
</evidence>
<dbReference type="AlphaFoldDB" id="A0AAN9FQJ2"/>
<organism evidence="2 3">
    <name type="scientific">Crotalaria pallida</name>
    <name type="common">Smooth rattlebox</name>
    <name type="synonym">Crotalaria striata</name>
    <dbReference type="NCBI Taxonomy" id="3830"/>
    <lineage>
        <taxon>Eukaryota</taxon>
        <taxon>Viridiplantae</taxon>
        <taxon>Streptophyta</taxon>
        <taxon>Embryophyta</taxon>
        <taxon>Tracheophyta</taxon>
        <taxon>Spermatophyta</taxon>
        <taxon>Magnoliopsida</taxon>
        <taxon>eudicotyledons</taxon>
        <taxon>Gunneridae</taxon>
        <taxon>Pentapetalae</taxon>
        <taxon>rosids</taxon>
        <taxon>fabids</taxon>
        <taxon>Fabales</taxon>
        <taxon>Fabaceae</taxon>
        <taxon>Papilionoideae</taxon>
        <taxon>50 kb inversion clade</taxon>
        <taxon>genistoids sensu lato</taxon>
        <taxon>core genistoids</taxon>
        <taxon>Crotalarieae</taxon>
        <taxon>Crotalaria</taxon>
    </lineage>
</organism>
<protein>
    <submittedName>
        <fullName evidence="2">Uncharacterized protein</fullName>
    </submittedName>
</protein>
<feature type="compositionally biased region" description="Acidic residues" evidence="1">
    <location>
        <begin position="102"/>
        <end position="112"/>
    </location>
</feature>
<sequence length="112" mass="12362">MSRDSVSETETQSITPPPPKPNQPSLESLTKVVSQNTPSLRRGIESNEVVIEKSIIEDSEKKGKAKVTFHLSKEDKDLGFDLTNDSDKAKTVESGDTKAELFAEEEEEAELL</sequence>
<feature type="compositionally biased region" description="Basic and acidic residues" evidence="1">
    <location>
        <begin position="77"/>
        <end position="101"/>
    </location>
</feature>
<proteinExistence type="predicted"/>
<comment type="caution">
    <text evidence="2">The sequence shown here is derived from an EMBL/GenBank/DDBJ whole genome shotgun (WGS) entry which is preliminary data.</text>
</comment>
<evidence type="ECO:0000313" key="2">
    <source>
        <dbReference type="EMBL" id="KAK7277123.1"/>
    </source>
</evidence>
<evidence type="ECO:0000256" key="1">
    <source>
        <dbReference type="SAM" id="MobiDB-lite"/>
    </source>
</evidence>
<feature type="compositionally biased region" description="Polar residues" evidence="1">
    <location>
        <begin position="23"/>
        <end position="39"/>
    </location>
</feature>
<dbReference type="Proteomes" id="UP001372338">
    <property type="component" value="Unassembled WGS sequence"/>
</dbReference>